<dbReference type="GO" id="GO:0004674">
    <property type="term" value="F:protein serine/threonine kinase activity"/>
    <property type="evidence" value="ECO:0007669"/>
    <property type="project" value="UniProtKB-KW"/>
</dbReference>
<dbReference type="EMBL" id="QPKB01000012">
    <property type="protein sequence ID" value="RWR96607.1"/>
    <property type="molecule type" value="Genomic_DNA"/>
</dbReference>
<feature type="transmembrane region" description="Helical" evidence="22">
    <location>
        <begin position="576"/>
        <end position="602"/>
    </location>
</feature>
<keyword evidence="7" id="KW-0433">Leucine-rich repeat</keyword>
<evidence type="ECO:0000256" key="10">
    <source>
        <dbReference type="ARBA" id="ARBA00022729"/>
    </source>
</evidence>
<evidence type="ECO:0000256" key="2">
    <source>
        <dbReference type="ARBA" id="ARBA00004479"/>
    </source>
</evidence>
<feature type="chain" id="PRO_5018639160" description="non-specific serine/threonine protein kinase" evidence="23">
    <location>
        <begin position="26"/>
        <end position="945"/>
    </location>
</feature>
<dbReference type="CDD" id="cd14066">
    <property type="entry name" value="STKc_IRAK"/>
    <property type="match status" value="1"/>
</dbReference>
<keyword evidence="12 21" id="KW-0547">Nucleotide-binding</keyword>
<evidence type="ECO:0000256" key="1">
    <source>
        <dbReference type="ARBA" id="ARBA00004236"/>
    </source>
</evidence>
<dbReference type="InterPro" id="IPR032675">
    <property type="entry name" value="LRR_dom_sf"/>
</dbReference>
<keyword evidence="9 22" id="KW-0812">Transmembrane</keyword>
<dbReference type="SMART" id="SM00365">
    <property type="entry name" value="LRR_SD22"/>
    <property type="match status" value="7"/>
</dbReference>
<dbReference type="InterPro" id="IPR011009">
    <property type="entry name" value="Kinase-like_dom_sf"/>
</dbReference>
<keyword evidence="8" id="KW-0808">Transferase</keyword>
<dbReference type="InterPro" id="IPR008266">
    <property type="entry name" value="Tyr_kinase_AS"/>
</dbReference>
<evidence type="ECO:0000256" key="7">
    <source>
        <dbReference type="ARBA" id="ARBA00022614"/>
    </source>
</evidence>
<protein>
    <recommendedName>
        <fullName evidence="3">non-specific serine/threonine protein kinase</fullName>
        <ecNumber evidence="3">2.7.11.1</ecNumber>
    </recommendedName>
</protein>
<evidence type="ECO:0000256" key="18">
    <source>
        <dbReference type="ARBA" id="ARBA00023180"/>
    </source>
</evidence>
<reference evidence="25 26" key="1">
    <citation type="journal article" date="2019" name="Nat. Plants">
        <title>Stout camphor tree genome fills gaps in understanding of flowering plant genome evolution.</title>
        <authorList>
            <person name="Chaw S.M."/>
            <person name="Liu Y.C."/>
            <person name="Wu Y.W."/>
            <person name="Wang H.Y."/>
            <person name="Lin C.I."/>
            <person name="Wu C.S."/>
            <person name="Ke H.M."/>
            <person name="Chang L.Y."/>
            <person name="Hsu C.Y."/>
            <person name="Yang H.T."/>
            <person name="Sudianto E."/>
            <person name="Hsu M.H."/>
            <person name="Wu K.P."/>
            <person name="Wang L.N."/>
            <person name="Leebens-Mack J.H."/>
            <person name="Tsai I.J."/>
        </authorList>
    </citation>
    <scope>NUCLEOTIDE SEQUENCE [LARGE SCALE GENOMIC DNA]</scope>
    <source>
        <strain evidence="26">cv. Chaw 1501</strain>
        <tissue evidence="25">Young leaves</tissue>
    </source>
</reference>
<dbReference type="FunFam" id="3.80.10.10:FF:000177">
    <property type="entry name" value="Leucine-rich repeat receptor-like serine/threonine-protein kinase At1g17230"/>
    <property type="match status" value="1"/>
</dbReference>
<evidence type="ECO:0000256" key="5">
    <source>
        <dbReference type="ARBA" id="ARBA00022527"/>
    </source>
</evidence>
<evidence type="ECO:0000259" key="24">
    <source>
        <dbReference type="PROSITE" id="PS50011"/>
    </source>
</evidence>
<dbReference type="InterPro" id="IPR001611">
    <property type="entry name" value="Leu-rich_rpt"/>
</dbReference>
<dbReference type="Pfam" id="PF00560">
    <property type="entry name" value="LRR_1"/>
    <property type="match status" value="7"/>
</dbReference>
<dbReference type="Gene3D" id="1.10.510.10">
    <property type="entry name" value="Transferase(Phosphotransferase) domain 1"/>
    <property type="match status" value="1"/>
</dbReference>
<dbReference type="EC" id="2.7.11.1" evidence="3"/>
<evidence type="ECO:0000256" key="9">
    <source>
        <dbReference type="ARBA" id="ARBA00022692"/>
    </source>
</evidence>
<keyword evidence="11" id="KW-0677">Repeat</keyword>
<keyword evidence="10 23" id="KW-0732">Signal</keyword>
<evidence type="ECO:0000256" key="4">
    <source>
        <dbReference type="ARBA" id="ARBA00022475"/>
    </source>
</evidence>
<keyword evidence="16 22" id="KW-0472">Membrane</keyword>
<proteinExistence type="predicted"/>
<dbReference type="Gene3D" id="3.30.200.20">
    <property type="entry name" value="Phosphorylase Kinase, domain 1"/>
    <property type="match status" value="1"/>
</dbReference>
<dbReference type="PRINTS" id="PR00019">
    <property type="entry name" value="LEURICHRPT"/>
</dbReference>
<evidence type="ECO:0000256" key="17">
    <source>
        <dbReference type="ARBA" id="ARBA00023170"/>
    </source>
</evidence>
<comment type="subcellular location">
    <subcellularLocation>
        <location evidence="1">Cell membrane</location>
    </subcellularLocation>
    <subcellularLocation>
        <location evidence="2">Membrane</location>
        <topology evidence="2">Single-pass type I membrane protein</topology>
    </subcellularLocation>
</comment>
<evidence type="ECO:0000313" key="26">
    <source>
        <dbReference type="Proteomes" id="UP000283530"/>
    </source>
</evidence>
<keyword evidence="4" id="KW-1003">Cell membrane</keyword>
<dbReference type="OrthoDB" id="1935138at2759"/>
<dbReference type="FunFam" id="3.80.10.10:FF:000041">
    <property type="entry name" value="LRR receptor-like serine/threonine-protein kinase ERECTA"/>
    <property type="match status" value="1"/>
</dbReference>
<evidence type="ECO:0000256" key="13">
    <source>
        <dbReference type="ARBA" id="ARBA00022777"/>
    </source>
</evidence>
<dbReference type="PANTHER" id="PTHR48005:SF70">
    <property type="entry name" value="MDIS1-INTERACTING RECEPTOR LIKE KINASE 2-LIKE"/>
    <property type="match status" value="1"/>
</dbReference>
<dbReference type="GO" id="GO:0005886">
    <property type="term" value="C:plasma membrane"/>
    <property type="evidence" value="ECO:0007669"/>
    <property type="project" value="UniProtKB-SubCell"/>
</dbReference>
<comment type="caution">
    <text evidence="25">The sequence shown here is derived from an EMBL/GenBank/DDBJ whole genome shotgun (WGS) entry which is preliminary data.</text>
</comment>
<keyword evidence="18" id="KW-0325">Glycoprotein</keyword>
<evidence type="ECO:0000256" key="12">
    <source>
        <dbReference type="ARBA" id="ARBA00022741"/>
    </source>
</evidence>
<keyword evidence="14 21" id="KW-0067">ATP-binding</keyword>
<dbReference type="SUPFAM" id="SSF52058">
    <property type="entry name" value="L domain-like"/>
    <property type="match status" value="2"/>
</dbReference>
<evidence type="ECO:0000256" key="21">
    <source>
        <dbReference type="PROSITE-ProRule" id="PRU10141"/>
    </source>
</evidence>
<dbReference type="FunFam" id="3.80.10.10:FF:000383">
    <property type="entry name" value="Leucine-rich repeat receptor protein kinase EMS1"/>
    <property type="match status" value="1"/>
</dbReference>
<evidence type="ECO:0000256" key="20">
    <source>
        <dbReference type="ARBA" id="ARBA00048679"/>
    </source>
</evidence>
<organism evidence="25 26">
    <name type="scientific">Cinnamomum micranthum f. kanehirae</name>
    <dbReference type="NCBI Taxonomy" id="337451"/>
    <lineage>
        <taxon>Eukaryota</taxon>
        <taxon>Viridiplantae</taxon>
        <taxon>Streptophyta</taxon>
        <taxon>Embryophyta</taxon>
        <taxon>Tracheophyta</taxon>
        <taxon>Spermatophyta</taxon>
        <taxon>Magnoliopsida</taxon>
        <taxon>Magnoliidae</taxon>
        <taxon>Laurales</taxon>
        <taxon>Lauraceae</taxon>
        <taxon>Cinnamomum</taxon>
    </lineage>
</organism>
<evidence type="ECO:0000313" key="25">
    <source>
        <dbReference type="EMBL" id="RWR96607.1"/>
    </source>
</evidence>
<keyword evidence="6" id="KW-0597">Phosphoprotein</keyword>
<feature type="signal peptide" evidence="23">
    <location>
        <begin position="1"/>
        <end position="25"/>
    </location>
</feature>
<gene>
    <name evidence="25" type="ORF">CKAN_02600300</name>
</gene>
<comment type="catalytic activity">
    <reaction evidence="19">
        <text>L-threonyl-[protein] + ATP = O-phospho-L-threonyl-[protein] + ADP + H(+)</text>
        <dbReference type="Rhea" id="RHEA:46608"/>
        <dbReference type="Rhea" id="RHEA-COMP:11060"/>
        <dbReference type="Rhea" id="RHEA-COMP:11605"/>
        <dbReference type="ChEBI" id="CHEBI:15378"/>
        <dbReference type="ChEBI" id="CHEBI:30013"/>
        <dbReference type="ChEBI" id="CHEBI:30616"/>
        <dbReference type="ChEBI" id="CHEBI:61977"/>
        <dbReference type="ChEBI" id="CHEBI:456216"/>
        <dbReference type="EC" id="2.7.11.1"/>
    </reaction>
</comment>
<dbReference type="InterPro" id="IPR055414">
    <property type="entry name" value="LRR_R13L4/SHOC2-like"/>
</dbReference>
<dbReference type="GO" id="GO:0005524">
    <property type="term" value="F:ATP binding"/>
    <property type="evidence" value="ECO:0007669"/>
    <property type="project" value="UniProtKB-UniRule"/>
</dbReference>
<evidence type="ECO:0000256" key="3">
    <source>
        <dbReference type="ARBA" id="ARBA00012513"/>
    </source>
</evidence>
<dbReference type="Proteomes" id="UP000283530">
    <property type="component" value="Unassembled WGS sequence"/>
</dbReference>
<evidence type="ECO:0000256" key="14">
    <source>
        <dbReference type="ARBA" id="ARBA00022840"/>
    </source>
</evidence>
<evidence type="ECO:0000256" key="6">
    <source>
        <dbReference type="ARBA" id="ARBA00022553"/>
    </source>
</evidence>
<dbReference type="InterPro" id="IPR003591">
    <property type="entry name" value="Leu-rich_rpt_typical-subtyp"/>
</dbReference>
<evidence type="ECO:0000256" key="8">
    <source>
        <dbReference type="ARBA" id="ARBA00022679"/>
    </source>
</evidence>
<evidence type="ECO:0000256" key="15">
    <source>
        <dbReference type="ARBA" id="ARBA00022989"/>
    </source>
</evidence>
<accession>A0A3S3R9T6</accession>
<feature type="binding site" evidence="21">
    <location>
        <position position="672"/>
    </location>
    <ligand>
        <name>ATP</name>
        <dbReference type="ChEBI" id="CHEBI:30616"/>
    </ligand>
</feature>
<evidence type="ECO:0000256" key="23">
    <source>
        <dbReference type="SAM" id="SignalP"/>
    </source>
</evidence>
<dbReference type="PANTHER" id="PTHR48005">
    <property type="entry name" value="LEUCINE RICH REPEAT KINASE 2"/>
    <property type="match status" value="1"/>
</dbReference>
<sequence>MSPLQNPLLISLSLVLLFFPNPTPAQKTSSETTLVSVSPYEETQTLLSWISNLENHQLFFPNPTIPSCNFSAITCNGKGSITSIKLASLNVRGNLHSLNFSSFPNLIHLDLNNNFLYGPIPSDLFTLSALTFLDLSSNRLSGRIPTGLGSIKSLAVLRLSDNDLIGRIPISLSKLMNLEILLLDQNQISGGIPAKIGNLKKLKQLRLDINQLTGTIPMSLGNLRDLTVLNLYGNRLHGLVPREIEDLENLIELDLSNNSFSGRLPQGICRGGSLLKFTAFGNDFIGSIPKGLRNCSSLIRLRLDGNLLVGNVGEDLDFLPNLSYLDLSYNKLSGELPTRWRDLKNLMYLDLSGNAITGTIPPEFGKLSKLQKLRLSQNHIVGGIPKEIGQLSLLFELNLTDNRLSGRLPLEFGKLANLNTLDLSENYLSGPIPKQLGNCSNLLSLTLRNNSFEGSIPIQIGNLVNLQLLLDLSQNSLSGEIPSELGNLHKLEVLNLSHNMLSGFIPSSLVNASSLILVDVSYNNLEGTLPVNRVFKRASPELFIHNKGFCGSIGGFPPCKSSSTNFGHGRTGCPNLAIFIIIIVAGALVIIFLIVVGVLFIIREGPKVGENKVSEENDDNPFSVWNCNGRIVYEDIIEATENFNNKYQIGMGGYGTVYKAVLPTGKVVAVKKLHLNDGELPDELADQKTFRNEIKALTEVRHRNIVKLYGFCSHVRCMFLVYEYIERGNLHDILKDENKAMELDWTDRVRVIKGVARALSYIHHDCRPPIVHRDISSNNILIDLDYEACLSDFGTAKVLKAGSSDLSTFVGTLGYVAPELAYTMKVTEKCDVYSFGMIVLEVLMGRHPGELVSDLSLPGGIDILLKDLLDQRLSPPTVEVVEELVFIVMLGLACIHSNPQSRPTMRDVFQKLSFCHPHLLEPLDTITLSQLIDGLGDESPTFDAS</sequence>
<feature type="domain" description="Protein kinase" evidence="24">
    <location>
        <begin position="643"/>
        <end position="919"/>
    </location>
</feature>
<keyword evidence="17 25" id="KW-0675">Receptor</keyword>
<dbReference type="InterPro" id="IPR051420">
    <property type="entry name" value="Ser_Thr_Kinases_DiverseReg"/>
</dbReference>
<dbReference type="Pfam" id="PF00069">
    <property type="entry name" value="Pkinase"/>
    <property type="match status" value="1"/>
</dbReference>
<dbReference type="Pfam" id="PF23598">
    <property type="entry name" value="LRR_14"/>
    <property type="match status" value="1"/>
</dbReference>
<dbReference type="FunFam" id="3.30.200.20:FF:000309">
    <property type="entry name" value="Leucine-rich repeat receptor protein kinase MSP1"/>
    <property type="match status" value="1"/>
</dbReference>
<dbReference type="SMART" id="SM00369">
    <property type="entry name" value="LRR_TYP"/>
    <property type="match status" value="9"/>
</dbReference>
<comment type="catalytic activity">
    <reaction evidence="20">
        <text>L-seryl-[protein] + ATP = O-phospho-L-seryl-[protein] + ADP + H(+)</text>
        <dbReference type="Rhea" id="RHEA:17989"/>
        <dbReference type="Rhea" id="RHEA-COMP:9863"/>
        <dbReference type="Rhea" id="RHEA-COMP:11604"/>
        <dbReference type="ChEBI" id="CHEBI:15378"/>
        <dbReference type="ChEBI" id="CHEBI:29999"/>
        <dbReference type="ChEBI" id="CHEBI:30616"/>
        <dbReference type="ChEBI" id="CHEBI:83421"/>
        <dbReference type="ChEBI" id="CHEBI:456216"/>
        <dbReference type="EC" id="2.7.11.1"/>
    </reaction>
</comment>
<evidence type="ECO:0000256" key="16">
    <source>
        <dbReference type="ARBA" id="ARBA00023136"/>
    </source>
</evidence>
<dbReference type="SUPFAM" id="SSF56112">
    <property type="entry name" value="Protein kinase-like (PK-like)"/>
    <property type="match status" value="1"/>
</dbReference>
<keyword evidence="13 25" id="KW-0418">Kinase</keyword>
<dbReference type="InterPro" id="IPR017441">
    <property type="entry name" value="Protein_kinase_ATP_BS"/>
</dbReference>
<evidence type="ECO:0000256" key="22">
    <source>
        <dbReference type="SAM" id="Phobius"/>
    </source>
</evidence>
<keyword evidence="5" id="KW-0723">Serine/threonine-protein kinase</keyword>
<dbReference type="Pfam" id="PF13855">
    <property type="entry name" value="LRR_8"/>
    <property type="match status" value="1"/>
</dbReference>
<evidence type="ECO:0000256" key="11">
    <source>
        <dbReference type="ARBA" id="ARBA00022737"/>
    </source>
</evidence>
<dbReference type="Gene3D" id="3.80.10.10">
    <property type="entry name" value="Ribonuclease Inhibitor"/>
    <property type="match status" value="3"/>
</dbReference>
<dbReference type="PROSITE" id="PS00109">
    <property type="entry name" value="PROTEIN_KINASE_TYR"/>
    <property type="match status" value="1"/>
</dbReference>
<keyword evidence="26" id="KW-1185">Reference proteome</keyword>
<dbReference type="InterPro" id="IPR000719">
    <property type="entry name" value="Prot_kinase_dom"/>
</dbReference>
<evidence type="ECO:0000256" key="19">
    <source>
        <dbReference type="ARBA" id="ARBA00047899"/>
    </source>
</evidence>
<dbReference type="PROSITE" id="PS00107">
    <property type="entry name" value="PROTEIN_KINASE_ATP"/>
    <property type="match status" value="1"/>
</dbReference>
<name>A0A3S3R9T6_9MAGN</name>
<keyword evidence="15 22" id="KW-1133">Transmembrane helix</keyword>
<dbReference type="FunFam" id="1.10.510.10:FF:000445">
    <property type="entry name" value="MDIS1-interacting receptor like kinase 2"/>
    <property type="match status" value="1"/>
</dbReference>
<dbReference type="PROSITE" id="PS50011">
    <property type="entry name" value="PROTEIN_KINASE_DOM"/>
    <property type="match status" value="1"/>
</dbReference>
<dbReference type="AlphaFoldDB" id="A0A3S3R9T6"/>